<evidence type="ECO:0000313" key="2">
    <source>
        <dbReference type="EMBL" id="MBD0831531.1"/>
    </source>
</evidence>
<evidence type="ECO:0000313" key="3">
    <source>
        <dbReference type="Proteomes" id="UP000600588"/>
    </source>
</evidence>
<proteinExistence type="predicted"/>
<dbReference type="Gene3D" id="2.120.10.10">
    <property type="match status" value="1"/>
</dbReference>
<dbReference type="Pfam" id="PF13088">
    <property type="entry name" value="BNR_2"/>
    <property type="match status" value="1"/>
</dbReference>
<dbReference type="Proteomes" id="UP000600588">
    <property type="component" value="Unassembled WGS sequence"/>
</dbReference>
<sequence>MQNNKTAFFNKLCISFLLCSTIPIFGQTKEIPFKVDSLYNFKQPSTLGLNYPDKVETFTIFSPKETDNKYNHGVVLYPFKGMLYAQWQSSWQDEDGPDTQVFYSRSLDGKTWSKPKALTKKWKNGIKTSGGWWSNRDTLVAYICVWPKNKLVKQGHTTYKATTDGLNWTAEKPVKNSNSNPILGIIEQDVHATRNGRLITAFHMQPGLIATPFYTDDPSGIRGWNSGKMKNLPAKEKNMSREIEPSWFYRKDGALVMIFRDQNSTFKKLASISLDHGKTWSTPIIINTPDSRAKQSAGNLPNGVAYMINNPSGNKSRFPLVITLSKDGFNFNKAFLLRDGNNDLQTLKYPGKYKRKGYSYPKSVVWKEHLYVSYATNKEEVELTRIPISSLLLD</sequence>
<reference evidence="2 3" key="1">
    <citation type="submission" date="2020-09" db="EMBL/GenBank/DDBJ databases">
        <title>TT11 complete genome.</title>
        <authorList>
            <person name="Wu Z."/>
        </authorList>
    </citation>
    <scope>NUCLEOTIDE SEQUENCE [LARGE SCALE GENOMIC DNA]</scope>
    <source>
        <strain evidence="2 3">TT11</strain>
    </source>
</reference>
<feature type="domain" description="Sialidase" evidence="1">
    <location>
        <begin position="81"/>
        <end position="370"/>
    </location>
</feature>
<dbReference type="InterPro" id="IPR011040">
    <property type="entry name" value="Sialidase"/>
</dbReference>
<dbReference type="InterPro" id="IPR036278">
    <property type="entry name" value="Sialidase_sf"/>
</dbReference>
<evidence type="ECO:0000259" key="1">
    <source>
        <dbReference type="Pfam" id="PF13088"/>
    </source>
</evidence>
<dbReference type="RefSeq" id="WP_188229328.1">
    <property type="nucleotide sequence ID" value="NZ_JACVXB010000002.1"/>
</dbReference>
<protein>
    <submittedName>
        <fullName evidence="2">Exo-alpha-sialidase</fullName>
    </submittedName>
</protein>
<comment type="caution">
    <text evidence="2">The sequence shown here is derived from an EMBL/GenBank/DDBJ whole genome shotgun (WGS) entry which is preliminary data.</text>
</comment>
<dbReference type="EMBL" id="JACVXB010000002">
    <property type="protein sequence ID" value="MBD0831531.1"/>
    <property type="molecule type" value="Genomic_DNA"/>
</dbReference>
<gene>
    <name evidence="2" type="ORF">ICJ83_05235</name>
</gene>
<dbReference type="SUPFAM" id="SSF50939">
    <property type="entry name" value="Sialidases"/>
    <property type="match status" value="1"/>
</dbReference>
<dbReference type="PANTHER" id="PTHR43752">
    <property type="entry name" value="BNR/ASP-BOX REPEAT FAMILY PROTEIN"/>
    <property type="match status" value="1"/>
</dbReference>
<dbReference type="CDD" id="cd15482">
    <property type="entry name" value="Sialidase_non-viral"/>
    <property type="match status" value="1"/>
</dbReference>
<dbReference type="PANTHER" id="PTHR43752:SF2">
    <property type="entry name" value="BNR_ASP-BOX REPEAT FAMILY PROTEIN"/>
    <property type="match status" value="1"/>
</dbReference>
<keyword evidence="3" id="KW-1185">Reference proteome</keyword>
<name>A0A8J6QA40_9FLAO</name>
<dbReference type="AlphaFoldDB" id="A0A8J6QA40"/>
<organism evidence="2 3">
    <name type="scientific">Aestuariibaculum sediminum</name>
    <dbReference type="NCBI Taxonomy" id="2770637"/>
    <lineage>
        <taxon>Bacteria</taxon>
        <taxon>Pseudomonadati</taxon>
        <taxon>Bacteroidota</taxon>
        <taxon>Flavobacteriia</taxon>
        <taxon>Flavobacteriales</taxon>
        <taxon>Flavobacteriaceae</taxon>
    </lineage>
</organism>
<accession>A0A8J6QA40</accession>